<feature type="transmembrane region" description="Helical" evidence="6">
    <location>
        <begin position="73"/>
        <end position="91"/>
    </location>
</feature>
<dbReference type="GeneID" id="27313207"/>
<dbReference type="HOGENOM" id="CLU_079690_0_1_1"/>
<dbReference type="Pfam" id="PF04145">
    <property type="entry name" value="Ctr"/>
    <property type="match status" value="1"/>
</dbReference>
<evidence type="ECO:0000256" key="2">
    <source>
        <dbReference type="ARBA" id="ARBA00006921"/>
    </source>
</evidence>
<name>A0A0D2AA73_9PEZI</name>
<feature type="transmembrane region" description="Helical" evidence="6">
    <location>
        <begin position="178"/>
        <end position="196"/>
    </location>
</feature>
<evidence type="ECO:0000256" key="5">
    <source>
        <dbReference type="ARBA" id="ARBA00023136"/>
    </source>
</evidence>
<keyword evidence="3 6" id="KW-0812">Transmembrane</keyword>
<feature type="transmembrane region" description="Helical" evidence="6">
    <location>
        <begin position="152"/>
        <end position="172"/>
    </location>
</feature>
<accession>A0A0D2AA73</accession>
<comment type="subcellular location">
    <subcellularLocation>
        <location evidence="1 6">Membrane</location>
        <topology evidence="1 6">Multi-pass membrane protein</topology>
    </subcellularLocation>
</comment>
<evidence type="ECO:0000256" key="6">
    <source>
        <dbReference type="RuleBase" id="RU367022"/>
    </source>
</evidence>
<keyword evidence="6" id="KW-0186">Copper</keyword>
<dbReference type="GO" id="GO:0016020">
    <property type="term" value="C:membrane"/>
    <property type="evidence" value="ECO:0007669"/>
    <property type="project" value="UniProtKB-SubCell"/>
</dbReference>
<comment type="similarity">
    <text evidence="2 6">Belongs to the copper transporter (Ctr) (TC 1.A.56) family. SLC31A subfamily.</text>
</comment>
<dbReference type="InterPro" id="IPR007274">
    <property type="entry name" value="Cop_transporter"/>
</dbReference>
<evidence type="ECO:0000256" key="3">
    <source>
        <dbReference type="ARBA" id="ARBA00022692"/>
    </source>
</evidence>
<evidence type="ECO:0000313" key="8">
    <source>
        <dbReference type="Proteomes" id="UP000053259"/>
    </source>
</evidence>
<keyword evidence="6" id="KW-0187">Copper transport</keyword>
<sequence length="213" mass="23182">MSMSMSNMAMGTSSAMASMTSMTMTGTATASSATSTAMKMSMGGSCKISMLWNWNTVDSCFIAASWHVTSKGMFAGCCVGVIFLVVALEFLRRCGKEYDRYLLREHQRKLAVVGTTTSSPCFSNAHAKNSTASIASRCAPVMRFRPNVLQQAVRALVHMLAFAVAYFIMLLAMYYNGYFIICIFIGAYIGFFIFGWETVSLGGPQEETTVCCG</sequence>
<dbReference type="VEuPathDB" id="FungiDB:PV09_05234"/>
<proteinExistence type="inferred from homology"/>
<evidence type="ECO:0000256" key="4">
    <source>
        <dbReference type="ARBA" id="ARBA00022989"/>
    </source>
</evidence>
<evidence type="ECO:0000313" key="7">
    <source>
        <dbReference type="EMBL" id="KIW03465.1"/>
    </source>
</evidence>
<protein>
    <recommendedName>
        <fullName evidence="6">Copper transport protein</fullName>
    </recommendedName>
</protein>
<evidence type="ECO:0000256" key="1">
    <source>
        <dbReference type="ARBA" id="ARBA00004141"/>
    </source>
</evidence>
<dbReference type="OrthoDB" id="161814at2759"/>
<dbReference type="EMBL" id="KN847544">
    <property type="protein sequence ID" value="KIW03465.1"/>
    <property type="molecule type" value="Genomic_DNA"/>
</dbReference>
<dbReference type="GO" id="GO:0005375">
    <property type="term" value="F:copper ion transmembrane transporter activity"/>
    <property type="evidence" value="ECO:0007669"/>
    <property type="project" value="UniProtKB-UniRule"/>
</dbReference>
<dbReference type="PANTHER" id="PTHR12483">
    <property type="entry name" value="SOLUTE CARRIER FAMILY 31 COPPER TRANSPORTERS"/>
    <property type="match status" value="1"/>
</dbReference>
<dbReference type="STRING" id="253628.A0A0D2AA73"/>
<keyword evidence="4 6" id="KW-1133">Transmembrane helix</keyword>
<dbReference type="RefSeq" id="XP_016213334.1">
    <property type="nucleotide sequence ID" value="XM_016358715.1"/>
</dbReference>
<dbReference type="FunCoup" id="A0A0D2AA73">
    <property type="interactions" value="25"/>
</dbReference>
<keyword evidence="5 6" id="KW-0472">Membrane</keyword>
<dbReference type="PANTHER" id="PTHR12483:SF73">
    <property type="entry name" value="COPPER TRANSPORT PROTEIN CTR3"/>
    <property type="match status" value="1"/>
</dbReference>
<dbReference type="Proteomes" id="UP000053259">
    <property type="component" value="Unassembled WGS sequence"/>
</dbReference>
<dbReference type="AlphaFoldDB" id="A0A0D2AA73"/>
<keyword evidence="6" id="KW-0813">Transport</keyword>
<dbReference type="InParanoid" id="A0A0D2AA73"/>
<gene>
    <name evidence="7" type="ORF">PV09_05234</name>
</gene>
<keyword evidence="8" id="KW-1185">Reference proteome</keyword>
<keyword evidence="6" id="KW-0406">Ion transport</keyword>
<organism evidence="7 8">
    <name type="scientific">Verruconis gallopava</name>
    <dbReference type="NCBI Taxonomy" id="253628"/>
    <lineage>
        <taxon>Eukaryota</taxon>
        <taxon>Fungi</taxon>
        <taxon>Dikarya</taxon>
        <taxon>Ascomycota</taxon>
        <taxon>Pezizomycotina</taxon>
        <taxon>Dothideomycetes</taxon>
        <taxon>Pleosporomycetidae</taxon>
        <taxon>Venturiales</taxon>
        <taxon>Sympoventuriaceae</taxon>
        <taxon>Verruconis</taxon>
    </lineage>
</organism>
<reference evidence="7 8" key="1">
    <citation type="submission" date="2015-01" db="EMBL/GenBank/DDBJ databases">
        <title>The Genome Sequence of Ochroconis gallopava CBS43764.</title>
        <authorList>
            <consortium name="The Broad Institute Genomics Platform"/>
            <person name="Cuomo C."/>
            <person name="de Hoog S."/>
            <person name="Gorbushina A."/>
            <person name="Stielow B."/>
            <person name="Teixiera M."/>
            <person name="Abouelleil A."/>
            <person name="Chapman S.B."/>
            <person name="Priest M."/>
            <person name="Young S.K."/>
            <person name="Wortman J."/>
            <person name="Nusbaum C."/>
            <person name="Birren B."/>
        </authorList>
    </citation>
    <scope>NUCLEOTIDE SEQUENCE [LARGE SCALE GENOMIC DNA]</scope>
    <source>
        <strain evidence="7 8">CBS 43764</strain>
    </source>
</reference>